<accession>A0ABV4NRF0</accession>
<feature type="signal peptide" evidence="1">
    <location>
        <begin position="1"/>
        <end position="28"/>
    </location>
</feature>
<keyword evidence="3" id="KW-1185">Reference proteome</keyword>
<name>A0ABV4NRF0_9GAMM</name>
<sequence length="98" mass="10804">MFTAKSLKKVQFCAALMLALGGMQVGHAGATELGFSVEDIHRQLTEKTDQHFLQKLSECKAIDNGQGSDLRYPVRIAKEKVRHGATPSPYSRGRITVM</sequence>
<organism evidence="2 3">
    <name type="scientific">Microbulbifer echini</name>
    <dbReference type="NCBI Taxonomy" id="1529067"/>
    <lineage>
        <taxon>Bacteria</taxon>
        <taxon>Pseudomonadati</taxon>
        <taxon>Pseudomonadota</taxon>
        <taxon>Gammaproteobacteria</taxon>
        <taxon>Cellvibrionales</taxon>
        <taxon>Microbulbiferaceae</taxon>
        <taxon>Microbulbifer</taxon>
    </lineage>
</organism>
<dbReference type="EMBL" id="JBGMEL010000016">
    <property type="protein sequence ID" value="MFA0791968.1"/>
    <property type="molecule type" value="Genomic_DNA"/>
</dbReference>
<evidence type="ECO:0000313" key="2">
    <source>
        <dbReference type="EMBL" id="MFA0791968.1"/>
    </source>
</evidence>
<protein>
    <submittedName>
        <fullName evidence="2">Uncharacterized protein</fullName>
    </submittedName>
</protein>
<evidence type="ECO:0000313" key="3">
    <source>
        <dbReference type="Proteomes" id="UP001569414"/>
    </source>
</evidence>
<gene>
    <name evidence="2" type="ORF">ACCI51_15570</name>
</gene>
<comment type="caution">
    <text evidence="2">The sequence shown here is derived from an EMBL/GenBank/DDBJ whole genome shotgun (WGS) entry which is preliminary data.</text>
</comment>
<feature type="chain" id="PRO_5046318951" evidence="1">
    <location>
        <begin position="29"/>
        <end position="98"/>
    </location>
</feature>
<proteinExistence type="predicted"/>
<dbReference type="RefSeq" id="WP_371844387.1">
    <property type="nucleotide sequence ID" value="NZ_JBGMEL010000016.1"/>
</dbReference>
<reference evidence="2 3" key="1">
    <citation type="submission" date="2024-08" db="EMBL/GenBank/DDBJ databases">
        <authorList>
            <person name="Ishaq N."/>
        </authorList>
    </citation>
    <scope>NUCLEOTIDE SEQUENCE [LARGE SCALE GENOMIC DNA]</scope>
    <source>
        <strain evidence="2 3">JCM 30400</strain>
    </source>
</reference>
<keyword evidence="1" id="KW-0732">Signal</keyword>
<dbReference type="Proteomes" id="UP001569414">
    <property type="component" value="Unassembled WGS sequence"/>
</dbReference>
<evidence type="ECO:0000256" key="1">
    <source>
        <dbReference type="SAM" id="SignalP"/>
    </source>
</evidence>